<reference evidence="4" key="1">
    <citation type="submission" date="2013-08" db="EMBL/GenBank/DDBJ databases">
        <authorList>
            <person name="Mendez C."/>
            <person name="Richter M."/>
            <person name="Ferrer M."/>
            <person name="Sanchez J."/>
        </authorList>
    </citation>
    <scope>NUCLEOTIDE SEQUENCE</scope>
</reference>
<feature type="domain" description="EAL" evidence="1">
    <location>
        <begin position="1"/>
        <end position="65"/>
    </location>
</feature>
<protein>
    <submittedName>
        <fullName evidence="4">Diguanylate phosphodiesterase, predicted domain protein</fullName>
    </submittedName>
</protein>
<dbReference type="EMBL" id="AUZX01001906">
    <property type="protein sequence ID" value="EQD77946.1"/>
    <property type="molecule type" value="Genomic_DNA"/>
</dbReference>
<gene>
    <name evidence="4" type="ORF">B1A_02568</name>
    <name evidence="3" type="ORF">B1B_04008</name>
    <name evidence="2" type="ORF">B2A_15807</name>
</gene>
<sequence length="65" mass="7247">MAERSALMRTLTEWVFEQAFAQWAAWRRSGHDIDLSLNISSADFDAGGSHVDMPLGLSTEQRHAA</sequence>
<dbReference type="Pfam" id="PF00563">
    <property type="entry name" value="EAL"/>
    <property type="match status" value="1"/>
</dbReference>
<proteinExistence type="predicted"/>
<name>T1BY22_9ZZZZ</name>
<evidence type="ECO:0000313" key="4">
    <source>
        <dbReference type="EMBL" id="EQD77946.1"/>
    </source>
</evidence>
<evidence type="ECO:0000259" key="1">
    <source>
        <dbReference type="PROSITE" id="PS50883"/>
    </source>
</evidence>
<evidence type="ECO:0000313" key="2">
    <source>
        <dbReference type="EMBL" id="EQD26040.1"/>
    </source>
</evidence>
<dbReference type="InterPro" id="IPR001633">
    <property type="entry name" value="EAL_dom"/>
</dbReference>
<dbReference type="EMBL" id="AUZZ01011489">
    <property type="protein sequence ID" value="EQD26040.1"/>
    <property type="molecule type" value="Genomic_DNA"/>
</dbReference>
<evidence type="ECO:0000313" key="3">
    <source>
        <dbReference type="EMBL" id="EQD72135.1"/>
    </source>
</evidence>
<dbReference type="InterPro" id="IPR035919">
    <property type="entry name" value="EAL_sf"/>
</dbReference>
<dbReference type="EMBL" id="AUZY01002503">
    <property type="protein sequence ID" value="EQD72135.1"/>
    <property type="molecule type" value="Genomic_DNA"/>
</dbReference>
<dbReference type="PROSITE" id="PS50883">
    <property type="entry name" value="EAL"/>
    <property type="match status" value="1"/>
</dbReference>
<accession>T1BY22</accession>
<dbReference type="SUPFAM" id="SSF141868">
    <property type="entry name" value="EAL domain-like"/>
    <property type="match status" value="1"/>
</dbReference>
<dbReference type="Gene3D" id="3.20.20.450">
    <property type="entry name" value="EAL domain"/>
    <property type="match status" value="1"/>
</dbReference>
<comment type="caution">
    <text evidence="4">The sequence shown here is derived from an EMBL/GenBank/DDBJ whole genome shotgun (WGS) entry which is preliminary data.</text>
</comment>
<reference evidence="4" key="2">
    <citation type="journal article" date="2014" name="ISME J.">
        <title>Microbial stratification in low pH oxic and suboxic macroscopic growths along an acid mine drainage.</title>
        <authorList>
            <person name="Mendez-Garcia C."/>
            <person name="Mesa V."/>
            <person name="Sprenger R.R."/>
            <person name="Richter M."/>
            <person name="Diez M.S."/>
            <person name="Solano J."/>
            <person name="Bargiela R."/>
            <person name="Golyshina O.V."/>
            <person name="Manteca A."/>
            <person name="Ramos J.L."/>
            <person name="Gallego J.R."/>
            <person name="Llorente I."/>
            <person name="Martins Dos Santos V.A."/>
            <person name="Jensen O.N."/>
            <person name="Pelaez A.I."/>
            <person name="Sanchez J."/>
            <person name="Ferrer M."/>
        </authorList>
    </citation>
    <scope>NUCLEOTIDE SEQUENCE</scope>
</reference>
<organism evidence="4">
    <name type="scientific">mine drainage metagenome</name>
    <dbReference type="NCBI Taxonomy" id="410659"/>
    <lineage>
        <taxon>unclassified sequences</taxon>
        <taxon>metagenomes</taxon>
        <taxon>ecological metagenomes</taxon>
    </lineage>
</organism>
<dbReference type="AlphaFoldDB" id="T1BY22"/>